<dbReference type="FunFam" id="1.10.10.10:FF:000029">
    <property type="entry name" value="Proliferation-associated 2G4, a"/>
    <property type="match status" value="1"/>
</dbReference>
<dbReference type="Gene3D" id="1.10.10.10">
    <property type="entry name" value="Winged helix-like DNA-binding domain superfamily/Winged helix DNA-binding domain"/>
    <property type="match status" value="1"/>
</dbReference>
<dbReference type="PANTHER" id="PTHR10804:SF11">
    <property type="entry name" value="PROLIFERATION-ASSOCIATED PROTEIN 2G4"/>
    <property type="match status" value="1"/>
</dbReference>
<dbReference type="InterPro" id="IPR036388">
    <property type="entry name" value="WH-like_DNA-bd_sf"/>
</dbReference>
<dbReference type="SUPFAM" id="SSF46785">
    <property type="entry name" value="Winged helix' DNA-binding domain"/>
    <property type="match status" value="1"/>
</dbReference>
<gene>
    <name evidence="3" type="ORF">BCR37DRAFT_345874</name>
</gene>
<dbReference type="RefSeq" id="XP_040726211.1">
    <property type="nucleotide sequence ID" value="XM_040867643.1"/>
</dbReference>
<accession>A0A1Y2FL45</accession>
<feature type="domain" description="Peptidase M24" evidence="2">
    <location>
        <begin position="26"/>
        <end position="226"/>
    </location>
</feature>
<name>A0A1Y2FL45_PROLT</name>
<dbReference type="NCBIfam" id="TIGR00495">
    <property type="entry name" value="crvDNA_42K"/>
    <property type="match status" value="1"/>
</dbReference>
<dbReference type="Pfam" id="PF00557">
    <property type="entry name" value="Peptidase_M24"/>
    <property type="match status" value="1"/>
</dbReference>
<evidence type="ECO:0000256" key="1">
    <source>
        <dbReference type="ARBA" id="ARBA00007319"/>
    </source>
</evidence>
<dbReference type="Gene3D" id="3.90.230.10">
    <property type="entry name" value="Creatinase/methionine aminopeptidase superfamily"/>
    <property type="match status" value="1"/>
</dbReference>
<keyword evidence="3" id="KW-0238">DNA-binding</keyword>
<dbReference type="SUPFAM" id="SSF55920">
    <property type="entry name" value="Creatinase/aminopeptidase"/>
    <property type="match status" value="1"/>
</dbReference>
<dbReference type="AlphaFoldDB" id="A0A1Y2FL45"/>
<comment type="caution">
    <text evidence="3">The sequence shown here is derived from an EMBL/GenBank/DDBJ whole genome shotgun (WGS) entry which is preliminary data.</text>
</comment>
<dbReference type="Proteomes" id="UP000193685">
    <property type="component" value="Unassembled WGS sequence"/>
</dbReference>
<dbReference type="InterPro" id="IPR036390">
    <property type="entry name" value="WH_DNA-bd_sf"/>
</dbReference>
<evidence type="ECO:0000313" key="3">
    <source>
        <dbReference type="EMBL" id="ORY83916.1"/>
    </source>
</evidence>
<dbReference type="InterPro" id="IPR000994">
    <property type="entry name" value="Pept_M24"/>
</dbReference>
<sequence>MSKTTTAAAAAKPVDYTLANPDTLTKYKVAGEISTKVLEQIKQLLVADARIIDICKKGDELLNEACGKVYKGKNVTKGVGFPTSISVNHVAAHFSPLPSDSEASKQLADGDLVKISLGAQIDGFGAILGDTIVVGSSDIVGKKADVMLAAHLASEAAIRLIKPGNKNWDVTDAVQKIAEAFGCQPCEGILSHNQERNVVDGKKEIILNPSENVKRETHSFEQGEVYGVDILVSSGDGKVKKVDSRTTIFKRAADLKYSLKMPSSRKTLSEIDKTFGAFPFTLRSLGDEKAARIGVIEPQKHGLLLAYEVFEEKPGEFVALFHTTIALGPSGTIKLAGPAPVDTEKLKSDKKLEDEELLKLITAPLKAAKLKKKKSPAAADSAEAVTEA</sequence>
<dbReference type="PANTHER" id="PTHR10804">
    <property type="entry name" value="PROTEASE FAMILY M24 METHIONYL AMINOPEPTIDASE, AMINOPEPTIDASE P"/>
    <property type="match status" value="1"/>
</dbReference>
<evidence type="ECO:0000259" key="2">
    <source>
        <dbReference type="Pfam" id="PF00557"/>
    </source>
</evidence>
<dbReference type="OMA" id="SRMFYSE"/>
<dbReference type="GO" id="GO:0003677">
    <property type="term" value="F:DNA binding"/>
    <property type="evidence" value="ECO:0007669"/>
    <property type="project" value="UniProtKB-KW"/>
</dbReference>
<proteinExistence type="inferred from homology"/>
<dbReference type="CDD" id="cd01089">
    <property type="entry name" value="PA2G4-like"/>
    <property type="match status" value="1"/>
</dbReference>
<comment type="similarity">
    <text evidence="1">Belongs to the peptidase M24 family.</text>
</comment>
<dbReference type="EMBL" id="MCFI01000007">
    <property type="protein sequence ID" value="ORY83916.1"/>
    <property type="molecule type" value="Genomic_DNA"/>
</dbReference>
<dbReference type="GeneID" id="63784242"/>
<dbReference type="InterPro" id="IPR004545">
    <property type="entry name" value="PA2G4"/>
</dbReference>
<dbReference type="OrthoDB" id="5876363at2759"/>
<protein>
    <submittedName>
        <fullName evidence="3">Curved DNA-binding protein</fullName>
    </submittedName>
</protein>
<dbReference type="STRING" id="56484.A0A1Y2FL45"/>
<evidence type="ECO:0000313" key="4">
    <source>
        <dbReference type="Proteomes" id="UP000193685"/>
    </source>
</evidence>
<keyword evidence="4" id="KW-1185">Reference proteome</keyword>
<dbReference type="InterPro" id="IPR047113">
    <property type="entry name" value="PA2G4/ARX1"/>
</dbReference>
<reference evidence="3 4" key="1">
    <citation type="submission" date="2016-07" db="EMBL/GenBank/DDBJ databases">
        <title>Pervasive Adenine N6-methylation of Active Genes in Fungi.</title>
        <authorList>
            <consortium name="DOE Joint Genome Institute"/>
            <person name="Mondo S.J."/>
            <person name="Dannebaum R.O."/>
            <person name="Kuo R.C."/>
            <person name="Labutti K."/>
            <person name="Haridas S."/>
            <person name="Kuo A."/>
            <person name="Salamov A."/>
            <person name="Ahrendt S.R."/>
            <person name="Lipzen A."/>
            <person name="Sullivan W."/>
            <person name="Andreopoulos W.B."/>
            <person name="Clum A."/>
            <person name="Lindquist E."/>
            <person name="Daum C."/>
            <person name="Ramamoorthy G.K."/>
            <person name="Gryganskyi A."/>
            <person name="Culley D."/>
            <person name="Magnuson J.K."/>
            <person name="James T.Y."/>
            <person name="O'Malley M.A."/>
            <person name="Stajich J.E."/>
            <person name="Spatafora J.W."/>
            <person name="Visel A."/>
            <person name="Grigoriev I.V."/>
        </authorList>
    </citation>
    <scope>NUCLEOTIDE SEQUENCE [LARGE SCALE GENOMIC DNA]</scope>
    <source>
        <strain evidence="3 4">12-1054</strain>
    </source>
</reference>
<dbReference type="InterPro" id="IPR036005">
    <property type="entry name" value="Creatinase/aminopeptidase-like"/>
</dbReference>
<organism evidence="3 4">
    <name type="scientific">Protomyces lactucae-debilis</name>
    <dbReference type="NCBI Taxonomy" id="2754530"/>
    <lineage>
        <taxon>Eukaryota</taxon>
        <taxon>Fungi</taxon>
        <taxon>Dikarya</taxon>
        <taxon>Ascomycota</taxon>
        <taxon>Taphrinomycotina</taxon>
        <taxon>Taphrinomycetes</taxon>
        <taxon>Taphrinales</taxon>
        <taxon>Protomycetaceae</taxon>
        <taxon>Protomyces</taxon>
    </lineage>
</organism>